<sequence>MKKNYSVLKDEDQVNDCNEGIRYREYKKNIRNIQINSERILSELKENLVYYENDMQRKNVHADSMSEFFSNNKKRISELENLYKNGIQNLDIMKNYFSHNKTYDIEISRFFSIFDKFRIQLQNLKNIFDKICLHNSSHFYQQRESPSVLIKNNEINNVIKERSALQHSITELDNMIYIGRETNWRLKLQNYNITQQMKKIKLLNDQLPKIQKILKNIKYYTTKRMIILSITIASFIFLFFVLR</sequence>
<feature type="transmembrane region" description="Helical" evidence="9">
    <location>
        <begin position="225"/>
        <end position="242"/>
    </location>
</feature>
<dbReference type="OMA" id="ITQQMKK"/>
<keyword evidence="7" id="KW-0333">Golgi apparatus</keyword>
<dbReference type="InterPro" id="IPR042201">
    <property type="entry name" value="FH2_Formin_sf"/>
</dbReference>
<evidence type="ECO:0000313" key="10">
    <source>
        <dbReference type="EMBL" id="GAW82394.1"/>
    </source>
</evidence>
<keyword evidence="3" id="KW-0813">Transport</keyword>
<dbReference type="GO" id="GO:0048219">
    <property type="term" value="P:inter-Golgi cisterna vesicle-mediated transport"/>
    <property type="evidence" value="ECO:0007669"/>
    <property type="project" value="TreeGrafter"/>
</dbReference>
<proteinExistence type="inferred from homology"/>
<dbReference type="GO" id="GO:0005797">
    <property type="term" value="C:Golgi medial cisterna"/>
    <property type="evidence" value="ECO:0007669"/>
    <property type="project" value="TreeGrafter"/>
</dbReference>
<dbReference type="GO" id="GO:0006888">
    <property type="term" value="P:endoplasmic reticulum to Golgi vesicle-mediated transport"/>
    <property type="evidence" value="ECO:0007669"/>
    <property type="project" value="InterPro"/>
</dbReference>
<dbReference type="GO" id="GO:0005801">
    <property type="term" value="C:cis-Golgi network"/>
    <property type="evidence" value="ECO:0007669"/>
    <property type="project" value="InterPro"/>
</dbReference>
<keyword evidence="11" id="KW-1185">Reference proteome</keyword>
<reference evidence="11" key="1">
    <citation type="submission" date="2017-04" db="EMBL/GenBank/DDBJ databases">
        <title>Plasmodium gonderi genome.</title>
        <authorList>
            <person name="Arisue N."/>
            <person name="Honma H."/>
            <person name="Kawai S."/>
            <person name="Tougan T."/>
            <person name="Tanabe K."/>
            <person name="Horii T."/>
        </authorList>
    </citation>
    <scope>NUCLEOTIDE SEQUENCE [LARGE SCALE GENOMIC DNA]</scope>
    <source>
        <strain evidence="11">ATCC 30045</strain>
    </source>
</reference>
<dbReference type="SUPFAM" id="SSF101447">
    <property type="entry name" value="Formin homology 2 domain (FH2 domain)"/>
    <property type="match status" value="1"/>
</dbReference>
<dbReference type="GO" id="GO:0006906">
    <property type="term" value="P:vesicle fusion"/>
    <property type="evidence" value="ECO:0007669"/>
    <property type="project" value="TreeGrafter"/>
</dbReference>
<dbReference type="PANTHER" id="PTHR21094">
    <property type="entry name" value="GOS-28 SNARE- RELATED"/>
    <property type="match status" value="1"/>
</dbReference>
<dbReference type="AlphaFoldDB" id="A0A1Y1JQR1"/>
<comment type="similarity">
    <text evidence="2">Belongs to the GOSR1 family.</text>
</comment>
<evidence type="ECO:0000256" key="6">
    <source>
        <dbReference type="ARBA" id="ARBA00022989"/>
    </source>
</evidence>
<evidence type="ECO:0000256" key="8">
    <source>
        <dbReference type="ARBA" id="ARBA00023136"/>
    </source>
</evidence>
<dbReference type="Pfam" id="PF12352">
    <property type="entry name" value="V-SNARE_C"/>
    <property type="match status" value="1"/>
</dbReference>
<dbReference type="InterPro" id="IPR023601">
    <property type="entry name" value="Golgi_SNAP_su1"/>
</dbReference>
<dbReference type="Gene3D" id="1.20.58.2220">
    <property type="entry name" value="Formin, FH2 domain"/>
    <property type="match status" value="1"/>
</dbReference>
<evidence type="ECO:0000313" key="11">
    <source>
        <dbReference type="Proteomes" id="UP000195521"/>
    </source>
</evidence>
<accession>A0A1Y1JQR1</accession>
<gene>
    <name evidence="10" type="ORF">PGO_123920</name>
</gene>
<dbReference type="PANTHER" id="PTHR21094:SF2">
    <property type="entry name" value="GOLGI SNAP RECEPTOR COMPLEX MEMBER 1"/>
    <property type="match status" value="1"/>
</dbReference>
<name>A0A1Y1JQR1_PLAGO</name>
<keyword evidence="4 9" id="KW-0812">Transmembrane</keyword>
<evidence type="ECO:0000256" key="1">
    <source>
        <dbReference type="ARBA" id="ARBA00004409"/>
    </source>
</evidence>
<protein>
    <recommendedName>
        <fullName evidence="12">SNARE protein</fullName>
    </recommendedName>
</protein>
<dbReference type="GO" id="GO:0031201">
    <property type="term" value="C:SNARE complex"/>
    <property type="evidence" value="ECO:0007669"/>
    <property type="project" value="TreeGrafter"/>
</dbReference>
<dbReference type="GeneID" id="39749131"/>
<keyword evidence="6 9" id="KW-1133">Transmembrane helix</keyword>
<evidence type="ECO:0000256" key="7">
    <source>
        <dbReference type="ARBA" id="ARBA00023034"/>
    </source>
</evidence>
<dbReference type="OrthoDB" id="377411at2759"/>
<keyword evidence="5" id="KW-0653">Protein transport</keyword>
<evidence type="ECO:0008006" key="12">
    <source>
        <dbReference type="Google" id="ProtNLM"/>
    </source>
</evidence>
<dbReference type="EMBL" id="BDQF01000013">
    <property type="protein sequence ID" value="GAW82394.1"/>
    <property type="molecule type" value="Genomic_DNA"/>
</dbReference>
<dbReference type="GO" id="GO:0000139">
    <property type="term" value="C:Golgi membrane"/>
    <property type="evidence" value="ECO:0007669"/>
    <property type="project" value="UniProtKB-SubCell"/>
</dbReference>
<comment type="subcellular location">
    <subcellularLocation>
        <location evidence="1">Golgi apparatus membrane</location>
        <topology evidence="1">Single-pass type IV membrane protein</topology>
    </subcellularLocation>
</comment>
<evidence type="ECO:0000256" key="3">
    <source>
        <dbReference type="ARBA" id="ARBA00022448"/>
    </source>
</evidence>
<organism evidence="10 11">
    <name type="scientific">Plasmodium gonderi</name>
    <dbReference type="NCBI Taxonomy" id="77519"/>
    <lineage>
        <taxon>Eukaryota</taxon>
        <taxon>Sar</taxon>
        <taxon>Alveolata</taxon>
        <taxon>Apicomplexa</taxon>
        <taxon>Aconoidasida</taxon>
        <taxon>Haemosporida</taxon>
        <taxon>Plasmodiidae</taxon>
        <taxon>Plasmodium</taxon>
        <taxon>Plasmodium (Plasmodium)</taxon>
    </lineage>
</organism>
<evidence type="ECO:0000256" key="9">
    <source>
        <dbReference type="SAM" id="Phobius"/>
    </source>
</evidence>
<dbReference type="GO" id="GO:0005484">
    <property type="term" value="F:SNAP receptor activity"/>
    <property type="evidence" value="ECO:0007669"/>
    <property type="project" value="TreeGrafter"/>
</dbReference>
<evidence type="ECO:0000256" key="5">
    <source>
        <dbReference type="ARBA" id="ARBA00022927"/>
    </source>
</evidence>
<evidence type="ECO:0000256" key="4">
    <source>
        <dbReference type="ARBA" id="ARBA00022692"/>
    </source>
</evidence>
<dbReference type="RefSeq" id="XP_028544983.1">
    <property type="nucleotide sequence ID" value="XM_028689182.1"/>
</dbReference>
<dbReference type="Proteomes" id="UP000195521">
    <property type="component" value="Unassembled WGS sequence"/>
</dbReference>
<evidence type="ECO:0000256" key="2">
    <source>
        <dbReference type="ARBA" id="ARBA00008473"/>
    </source>
</evidence>
<dbReference type="GO" id="GO:0015031">
    <property type="term" value="P:protein transport"/>
    <property type="evidence" value="ECO:0007669"/>
    <property type="project" value="UniProtKB-KW"/>
</dbReference>
<comment type="caution">
    <text evidence="10">The sequence shown here is derived from an EMBL/GenBank/DDBJ whole genome shotgun (WGS) entry which is preliminary data.</text>
</comment>
<keyword evidence="8 9" id="KW-0472">Membrane</keyword>